<keyword evidence="2" id="KW-1185">Reference proteome</keyword>
<dbReference type="AlphaFoldDB" id="A0A1R3V5Y8"/>
<accession>A0A1R3V5Y8</accession>
<evidence type="ECO:0000313" key="2">
    <source>
        <dbReference type="Proteomes" id="UP000188388"/>
    </source>
</evidence>
<dbReference type="Proteomes" id="UP000188388">
    <property type="component" value="Unassembled WGS sequence"/>
</dbReference>
<dbReference type="EMBL" id="FTPD01000005">
    <property type="protein sequence ID" value="SIT53804.1"/>
    <property type="molecule type" value="Genomic_DNA"/>
</dbReference>
<dbReference type="RefSeq" id="WP_077374113.1">
    <property type="nucleotide sequence ID" value="NZ_FTPD01000005.1"/>
</dbReference>
<proteinExistence type="predicted"/>
<reference evidence="2" key="1">
    <citation type="submission" date="2017-01" db="EMBL/GenBank/DDBJ databases">
        <authorList>
            <person name="Brunel B."/>
        </authorList>
    </citation>
    <scope>NUCLEOTIDE SEQUENCE [LARGE SCALE GENOMIC DNA]</scope>
</reference>
<protein>
    <submittedName>
        <fullName evidence="1">Uncharacterized protein</fullName>
    </submittedName>
</protein>
<name>A0A1R3V5Y8_9HYPH</name>
<gene>
    <name evidence="1" type="ORF">BQ8794_130288</name>
</gene>
<organism evidence="1 2">
    <name type="scientific">Mesorhizobium prunaredense</name>
    <dbReference type="NCBI Taxonomy" id="1631249"/>
    <lineage>
        <taxon>Bacteria</taxon>
        <taxon>Pseudomonadati</taxon>
        <taxon>Pseudomonadota</taxon>
        <taxon>Alphaproteobacteria</taxon>
        <taxon>Hyphomicrobiales</taxon>
        <taxon>Phyllobacteriaceae</taxon>
        <taxon>Mesorhizobium</taxon>
    </lineage>
</organism>
<evidence type="ECO:0000313" key="1">
    <source>
        <dbReference type="EMBL" id="SIT53804.1"/>
    </source>
</evidence>
<sequence>MKIRFEAVPNPSCRFEIWDNETGEPVVHHDRLLTFASAKSAARIADFLNDSRSHQRRAGAAEWRVADRDLGWGG</sequence>